<evidence type="ECO:0000256" key="2">
    <source>
        <dbReference type="ARBA" id="ARBA00009077"/>
    </source>
</evidence>
<reference evidence="11 12" key="1">
    <citation type="submission" date="2018-11" db="EMBL/GenBank/DDBJ databases">
        <title>Genomic profiling of Staphylococcus species from a Poultry farm system in KwaZulu-Natal, South Africa.</title>
        <authorList>
            <person name="Amoako D.G."/>
            <person name="Somboro A.M."/>
            <person name="Abia A.L.K."/>
            <person name="Bester L.A."/>
            <person name="Essack S.Y."/>
        </authorList>
    </citation>
    <scope>NUCLEOTIDE SEQUENCE [LARGE SCALE GENOMIC DNA]</scope>
    <source>
        <strain evidence="11 12">SA11</strain>
    </source>
</reference>
<evidence type="ECO:0000256" key="6">
    <source>
        <dbReference type="ARBA" id="ARBA00023167"/>
    </source>
</evidence>
<reference evidence="10 13" key="2">
    <citation type="submission" date="2021-01" db="EMBL/GenBank/DDBJ databases">
        <title>FDA dAtabase for Regulatory Grade micrObial Sequences (FDA-ARGOS): Supporting development and validation of Infectious Disease Dx tests.</title>
        <authorList>
            <person name="Sproer C."/>
            <person name="Gronow S."/>
            <person name="Severitt S."/>
            <person name="Schroder I."/>
            <person name="Tallon L."/>
            <person name="Sadzewicz L."/>
            <person name="Zhao X."/>
            <person name="Boylan J."/>
            <person name="Ott S."/>
            <person name="Bowen H."/>
            <person name="Vavikolanu K."/>
            <person name="Mehta A."/>
            <person name="Aluvathingal J."/>
            <person name="Nadendla S."/>
            <person name="Lowell S."/>
            <person name="Myers T."/>
            <person name="Yan Y."/>
            <person name="Sichtig H."/>
        </authorList>
    </citation>
    <scope>NUCLEOTIDE SEQUENCE [LARGE SCALE GENOMIC DNA]</scope>
    <source>
        <strain evidence="10 13">FDAARGOS_1148</strain>
    </source>
</reference>
<dbReference type="Proteomes" id="UP000293854">
    <property type="component" value="Unassembled WGS sequence"/>
</dbReference>
<evidence type="ECO:0000256" key="1">
    <source>
        <dbReference type="ARBA" id="ARBA00001933"/>
    </source>
</evidence>
<dbReference type="CDD" id="cd00614">
    <property type="entry name" value="CGS_like"/>
    <property type="match status" value="1"/>
</dbReference>
<evidence type="ECO:0000313" key="10">
    <source>
        <dbReference type="EMBL" id="QQS82375.1"/>
    </source>
</evidence>
<dbReference type="Pfam" id="PF01053">
    <property type="entry name" value="Cys_Met_Meta_PP"/>
    <property type="match status" value="1"/>
</dbReference>
<organism evidence="11 12">
    <name type="scientific">Staphylococcus condimenti</name>
    <dbReference type="NCBI Taxonomy" id="70255"/>
    <lineage>
        <taxon>Bacteria</taxon>
        <taxon>Bacillati</taxon>
        <taxon>Bacillota</taxon>
        <taxon>Bacilli</taxon>
        <taxon>Bacillales</taxon>
        <taxon>Staphylococcaceae</taxon>
        <taxon>Staphylococcus</taxon>
    </lineage>
</organism>
<dbReference type="OrthoDB" id="9780685at2"/>
<dbReference type="RefSeq" id="WP_047131974.1">
    <property type="nucleotide sequence ID" value="NZ_CP015114.1"/>
</dbReference>
<dbReference type="AlphaFoldDB" id="A0A143PC25"/>
<comment type="similarity">
    <text evidence="2 9">Belongs to the trans-sulfuration enzymes family.</text>
</comment>
<dbReference type="InterPro" id="IPR015424">
    <property type="entry name" value="PyrdxlP-dep_Trfase"/>
</dbReference>
<dbReference type="GO" id="GO:0047804">
    <property type="term" value="F:cysteine-S-conjugate beta-lyase activity"/>
    <property type="evidence" value="ECO:0007669"/>
    <property type="project" value="UniProtKB-EC"/>
</dbReference>
<keyword evidence="11" id="KW-0808">Transferase</keyword>
<dbReference type="KEGG" id="scv:A4G25_07755"/>
<name>A0A143PC25_9STAP</name>
<evidence type="ECO:0000256" key="7">
    <source>
        <dbReference type="ARBA" id="ARBA00023239"/>
    </source>
</evidence>
<keyword evidence="13" id="KW-1185">Reference proteome</keyword>
<keyword evidence="5 8" id="KW-0663">Pyridoxal phosphate</keyword>
<dbReference type="PANTHER" id="PTHR11808">
    <property type="entry name" value="TRANS-SULFURATION ENZYME FAMILY MEMBER"/>
    <property type="match status" value="1"/>
</dbReference>
<dbReference type="PIRSF" id="PIRSF001434">
    <property type="entry name" value="CGS"/>
    <property type="match status" value="1"/>
</dbReference>
<gene>
    <name evidence="11" type="ORF">EIG99_05775</name>
    <name evidence="10" type="ORF">I6J05_10770</name>
</gene>
<dbReference type="GO" id="GO:0005737">
    <property type="term" value="C:cytoplasm"/>
    <property type="evidence" value="ECO:0007669"/>
    <property type="project" value="TreeGrafter"/>
</dbReference>
<dbReference type="GO" id="GO:0030170">
    <property type="term" value="F:pyridoxal phosphate binding"/>
    <property type="evidence" value="ECO:0007669"/>
    <property type="project" value="InterPro"/>
</dbReference>
<evidence type="ECO:0000256" key="8">
    <source>
        <dbReference type="PIRSR" id="PIRSR001434-2"/>
    </source>
</evidence>
<evidence type="ECO:0000256" key="5">
    <source>
        <dbReference type="ARBA" id="ARBA00022898"/>
    </source>
</evidence>
<dbReference type="GeneID" id="93727758"/>
<proteinExistence type="inferred from homology"/>
<evidence type="ECO:0000313" key="12">
    <source>
        <dbReference type="Proteomes" id="UP000293854"/>
    </source>
</evidence>
<sequence>MSLSSETNLIKHHQFPHILAANPPLYDSSTFPTELIGSEVSYDYARSGHPNREVLEEKIAALEGAEYGIAYNSGIGAISAVFFLLESGDHLIIPNDVYGGTYRLCTQFLPGLNIEVTTVDTTKPEEVEKAIKENTKLIHIETPSNPLFKVTDIKAIADVAKAHNLLLSVDNTFLTPLSQKPLELGADIVSHSATKFLSGHSDLIAGIVVTNNAEAAEQLRFIQNTLGSGLSAQDSWTLTKHLKTLHVRWNQSVQNTQKIVEFLKTRPEITEVYYPGNDEINKKQAENGGAVLSFRLSDPEKVPEFARALKIPQIAVSLGGIQTIVSHPATMSHASVPEDVRNERGITFDLLRLSVGLEDPDELIADFEAALEEAYYEPISTNFERERLSS</sequence>
<dbReference type="EC" id="4.4.1.13" evidence="3"/>
<dbReference type="FunFam" id="3.40.640.10:FF:000009">
    <property type="entry name" value="Cystathionine gamma-synthase homolog"/>
    <property type="match status" value="1"/>
</dbReference>
<evidence type="ECO:0000256" key="4">
    <source>
        <dbReference type="ARBA" id="ARBA00022605"/>
    </source>
</evidence>
<feature type="modified residue" description="N6-(pyridoxal phosphate)lysine" evidence="8">
    <location>
        <position position="195"/>
    </location>
</feature>
<dbReference type="Proteomes" id="UP000595942">
    <property type="component" value="Chromosome"/>
</dbReference>
<evidence type="ECO:0000256" key="3">
    <source>
        <dbReference type="ARBA" id="ARBA00012224"/>
    </source>
</evidence>
<dbReference type="InterPro" id="IPR054542">
    <property type="entry name" value="Cys_met_metab_PP"/>
</dbReference>
<evidence type="ECO:0000256" key="9">
    <source>
        <dbReference type="RuleBase" id="RU362118"/>
    </source>
</evidence>
<dbReference type="GO" id="GO:0009086">
    <property type="term" value="P:methionine biosynthetic process"/>
    <property type="evidence" value="ECO:0007669"/>
    <property type="project" value="UniProtKB-KW"/>
</dbReference>
<evidence type="ECO:0000313" key="13">
    <source>
        <dbReference type="Proteomes" id="UP000595942"/>
    </source>
</evidence>
<dbReference type="GO" id="GO:0019346">
    <property type="term" value="P:transsulfuration"/>
    <property type="evidence" value="ECO:0007669"/>
    <property type="project" value="InterPro"/>
</dbReference>
<dbReference type="InterPro" id="IPR000277">
    <property type="entry name" value="Cys/Met-Metab_PyrdxlP-dep_enz"/>
</dbReference>
<dbReference type="PANTHER" id="PTHR11808:SF50">
    <property type="entry name" value="CYSTATHIONINE BETA-LYASE"/>
    <property type="match status" value="1"/>
</dbReference>
<keyword evidence="7" id="KW-0456">Lyase</keyword>
<keyword evidence="4" id="KW-0028">Amino-acid biosynthesis</keyword>
<dbReference type="EMBL" id="RQTE01000092">
    <property type="protein sequence ID" value="RZI02665.1"/>
    <property type="molecule type" value="Genomic_DNA"/>
</dbReference>
<evidence type="ECO:0000313" key="11">
    <source>
        <dbReference type="EMBL" id="RZI02665.1"/>
    </source>
</evidence>
<dbReference type="Gene3D" id="3.40.640.10">
    <property type="entry name" value="Type I PLP-dependent aspartate aminotransferase-like (Major domain)"/>
    <property type="match status" value="1"/>
</dbReference>
<dbReference type="InterPro" id="IPR015422">
    <property type="entry name" value="PyrdxlP-dep_Trfase_small"/>
</dbReference>
<dbReference type="SUPFAM" id="SSF53383">
    <property type="entry name" value="PLP-dependent transferases"/>
    <property type="match status" value="1"/>
</dbReference>
<comment type="cofactor">
    <cofactor evidence="1 9">
        <name>pyridoxal 5'-phosphate</name>
        <dbReference type="ChEBI" id="CHEBI:597326"/>
    </cofactor>
</comment>
<keyword evidence="6" id="KW-0486">Methionine biosynthesis</keyword>
<accession>A0A143PC25</accession>
<dbReference type="PROSITE" id="PS00868">
    <property type="entry name" value="CYS_MET_METAB_PP"/>
    <property type="match status" value="1"/>
</dbReference>
<dbReference type="Gene3D" id="3.90.1150.10">
    <property type="entry name" value="Aspartate Aminotransferase, domain 1"/>
    <property type="match status" value="1"/>
</dbReference>
<dbReference type="GO" id="GO:0016740">
    <property type="term" value="F:transferase activity"/>
    <property type="evidence" value="ECO:0007669"/>
    <property type="project" value="UniProtKB-KW"/>
</dbReference>
<dbReference type="InterPro" id="IPR015421">
    <property type="entry name" value="PyrdxlP-dep_Trfase_major"/>
</dbReference>
<dbReference type="EMBL" id="CP068073">
    <property type="protein sequence ID" value="QQS82375.1"/>
    <property type="molecule type" value="Genomic_DNA"/>
</dbReference>
<protein>
    <recommendedName>
        <fullName evidence="3">cysteine-S-conjugate beta-lyase</fullName>
        <ecNumber evidence="3">4.4.1.13</ecNumber>
    </recommendedName>
</protein>